<reference evidence="3" key="1">
    <citation type="journal article" date="2023" name="Nat. Commun.">
        <title>Diploid and tetraploid genomes of Acorus and the evolution of monocots.</title>
        <authorList>
            <person name="Ma L."/>
            <person name="Liu K.W."/>
            <person name="Li Z."/>
            <person name="Hsiao Y.Y."/>
            <person name="Qi Y."/>
            <person name="Fu T."/>
            <person name="Tang G.D."/>
            <person name="Zhang D."/>
            <person name="Sun W.H."/>
            <person name="Liu D.K."/>
            <person name="Li Y."/>
            <person name="Chen G.Z."/>
            <person name="Liu X.D."/>
            <person name="Liao X.Y."/>
            <person name="Jiang Y.T."/>
            <person name="Yu X."/>
            <person name="Hao Y."/>
            <person name="Huang J."/>
            <person name="Zhao X.W."/>
            <person name="Ke S."/>
            <person name="Chen Y.Y."/>
            <person name="Wu W.L."/>
            <person name="Hsu J.L."/>
            <person name="Lin Y.F."/>
            <person name="Huang M.D."/>
            <person name="Li C.Y."/>
            <person name="Huang L."/>
            <person name="Wang Z.W."/>
            <person name="Zhao X."/>
            <person name="Zhong W.Y."/>
            <person name="Peng D.H."/>
            <person name="Ahmad S."/>
            <person name="Lan S."/>
            <person name="Zhang J.S."/>
            <person name="Tsai W.C."/>
            <person name="Van de Peer Y."/>
            <person name="Liu Z.J."/>
        </authorList>
    </citation>
    <scope>NUCLEOTIDE SEQUENCE</scope>
    <source>
        <strain evidence="3">SCP</strain>
    </source>
</reference>
<gene>
    <name evidence="3" type="ORF">QJS04_geneDACA017749</name>
</gene>
<protein>
    <recommendedName>
        <fullName evidence="2">hAT-like transposase RNase-H fold domain-containing protein</fullName>
    </recommendedName>
</protein>
<evidence type="ECO:0000256" key="1">
    <source>
        <dbReference type="SAM" id="MobiDB-lite"/>
    </source>
</evidence>
<feature type="region of interest" description="Disordered" evidence="1">
    <location>
        <begin position="68"/>
        <end position="89"/>
    </location>
</feature>
<evidence type="ECO:0000313" key="4">
    <source>
        <dbReference type="Proteomes" id="UP001179952"/>
    </source>
</evidence>
<accession>A0AAV9A269</accession>
<dbReference type="Pfam" id="PF14372">
    <property type="entry name" value="hAT-like_RNase-H"/>
    <property type="match status" value="1"/>
</dbReference>
<dbReference type="GO" id="GO:0003677">
    <property type="term" value="F:DNA binding"/>
    <property type="evidence" value="ECO:0007669"/>
    <property type="project" value="InterPro"/>
</dbReference>
<name>A0AAV9A269_ACOGR</name>
<comment type="caution">
    <text evidence="3">The sequence shown here is derived from an EMBL/GenBank/DDBJ whole genome shotgun (WGS) entry which is preliminary data.</text>
</comment>
<sequence>MKQKFNKYWEDCSLILAIAVVLDPRFKFGLVEYWYVKFYGDEASRYIMRARSSLVDLYTEYESVSPSTLIASSSGSPSAPSASSFGDKHSGFDHWRMSAKSTNIIPKSELD</sequence>
<evidence type="ECO:0000259" key="2">
    <source>
        <dbReference type="Pfam" id="PF14372"/>
    </source>
</evidence>
<feature type="domain" description="hAT-like transposase RNase-H fold" evidence="2">
    <location>
        <begin position="1"/>
        <end position="61"/>
    </location>
</feature>
<dbReference type="AlphaFoldDB" id="A0AAV9A269"/>
<proteinExistence type="predicted"/>
<evidence type="ECO:0000313" key="3">
    <source>
        <dbReference type="EMBL" id="KAK1257912.1"/>
    </source>
</evidence>
<dbReference type="EMBL" id="JAUJYN010000030">
    <property type="protein sequence ID" value="KAK1257912.1"/>
    <property type="molecule type" value="Genomic_DNA"/>
</dbReference>
<reference evidence="3" key="2">
    <citation type="submission" date="2023-06" db="EMBL/GenBank/DDBJ databases">
        <authorList>
            <person name="Ma L."/>
            <person name="Liu K.-W."/>
            <person name="Li Z."/>
            <person name="Hsiao Y.-Y."/>
            <person name="Qi Y."/>
            <person name="Fu T."/>
            <person name="Tang G."/>
            <person name="Zhang D."/>
            <person name="Sun W.-H."/>
            <person name="Liu D.-K."/>
            <person name="Li Y."/>
            <person name="Chen G.-Z."/>
            <person name="Liu X.-D."/>
            <person name="Liao X.-Y."/>
            <person name="Jiang Y.-T."/>
            <person name="Yu X."/>
            <person name="Hao Y."/>
            <person name="Huang J."/>
            <person name="Zhao X.-W."/>
            <person name="Ke S."/>
            <person name="Chen Y.-Y."/>
            <person name="Wu W.-L."/>
            <person name="Hsu J.-L."/>
            <person name="Lin Y.-F."/>
            <person name="Huang M.-D."/>
            <person name="Li C.-Y."/>
            <person name="Huang L."/>
            <person name="Wang Z.-W."/>
            <person name="Zhao X."/>
            <person name="Zhong W.-Y."/>
            <person name="Peng D.-H."/>
            <person name="Ahmad S."/>
            <person name="Lan S."/>
            <person name="Zhang J.-S."/>
            <person name="Tsai W.-C."/>
            <person name="Van De Peer Y."/>
            <person name="Liu Z.-J."/>
        </authorList>
    </citation>
    <scope>NUCLEOTIDE SEQUENCE</scope>
    <source>
        <strain evidence="3">SCP</strain>
        <tissue evidence="3">Leaves</tissue>
    </source>
</reference>
<dbReference type="Proteomes" id="UP001179952">
    <property type="component" value="Unassembled WGS sequence"/>
</dbReference>
<organism evidence="3 4">
    <name type="scientific">Acorus gramineus</name>
    <name type="common">Dwarf sweet flag</name>
    <dbReference type="NCBI Taxonomy" id="55184"/>
    <lineage>
        <taxon>Eukaryota</taxon>
        <taxon>Viridiplantae</taxon>
        <taxon>Streptophyta</taxon>
        <taxon>Embryophyta</taxon>
        <taxon>Tracheophyta</taxon>
        <taxon>Spermatophyta</taxon>
        <taxon>Magnoliopsida</taxon>
        <taxon>Liliopsida</taxon>
        <taxon>Acoraceae</taxon>
        <taxon>Acorus</taxon>
    </lineage>
</organism>
<feature type="compositionally biased region" description="Low complexity" evidence="1">
    <location>
        <begin position="68"/>
        <end position="84"/>
    </location>
</feature>
<dbReference type="PANTHER" id="PTHR23272">
    <property type="entry name" value="BED FINGER-RELATED"/>
    <property type="match status" value="1"/>
</dbReference>
<dbReference type="InterPro" id="IPR012337">
    <property type="entry name" value="RNaseH-like_sf"/>
</dbReference>
<dbReference type="InterPro" id="IPR025525">
    <property type="entry name" value="hAT-like_transposase_RNase-H"/>
</dbReference>
<keyword evidence="4" id="KW-1185">Reference proteome</keyword>
<dbReference type="SUPFAM" id="SSF53098">
    <property type="entry name" value="Ribonuclease H-like"/>
    <property type="match status" value="1"/>
</dbReference>
<dbReference type="PANTHER" id="PTHR23272:SF184">
    <property type="entry name" value="OS03G0311250 PROTEIN"/>
    <property type="match status" value="1"/>
</dbReference>